<gene>
    <name evidence="7" type="ORF">EV655_10418</name>
</gene>
<sequence length="104" mass="11705">MAKDLEKLSLAELKQLRKDVDVAIASFKDREKAKARAALEEKAKEFGFSLDEIVGKKTRRSAKSVAKFRNPENPSDTWSGRGRRPKWLEEALNKGASLDDFLIG</sequence>
<dbReference type="EMBL" id="SLWW01000004">
    <property type="protein sequence ID" value="TCO72332.1"/>
    <property type="molecule type" value="Genomic_DNA"/>
</dbReference>
<keyword evidence="4 7" id="KW-0238">DNA-binding</keyword>
<dbReference type="AlphaFoldDB" id="A0A4R2KIL4"/>
<comment type="caution">
    <text evidence="7">The sequence shown here is derived from an EMBL/GenBank/DDBJ whole genome shotgun (WGS) entry which is preliminary data.</text>
</comment>
<dbReference type="GO" id="GO:0003680">
    <property type="term" value="F:minor groove of adenine-thymine-rich DNA binding"/>
    <property type="evidence" value="ECO:0007669"/>
    <property type="project" value="TreeGrafter"/>
</dbReference>
<dbReference type="PANTHER" id="PTHR38097:SF2">
    <property type="entry name" value="DNA-BINDING PROTEIN STPA"/>
    <property type="match status" value="1"/>
</dbReference>
<dbReference type="InterPro" id="IPR027444">
    <property type="entry name" value="H-NS_C_dom"/>
</dbReference>
<evidence type="ECO:0000256" key="1">
    <source>
        <dbReference type="ARBA" id="ARBA00004453"/>
    </source>
</evidence>
<feature type="region of interest" description="Disordered" evidence="5">
    <location>
        <begin position="62"/>
        <end position="83"/>
    </location>
</feature>
<proteinExistence type="inferred from homology"/>
<dbReference type="GO" id="GO:0000976">
    <property type="term" value="F:transcription cis-regulatory region binding"/>
    <property type="evidence" value="ECO:0007669"/>
    <property type="project" value="TreeGrafter"/>
</dbReference>
<reference evidence="7 8" key="1">
    <citation type="submission" date="2019-03" db="EMBL/GenBank/DDBJ databases">
        <title>Genomic Encyclopedia of Type Strains, Phase IV (KMG-IV): sequencing the most valuable type-strain genomes for metagenomic binning, comparative biology and taxonomic classification.</title>
        <authorList>
            <person name="Goeker M."/>
        </authorList>
    </citation>
    <scope>NUCLEOTIDE SEQUENCE [LARGE SCALE GENOMIC DNA]</scope>
    <source>
        <strain evidence="7 8">DSM 4868</strain>
    </source>
</reference>
<dbReference type="PANTHER" id="PTHR38097">
    <property type="match status" value="1"/>
</dbReference>
<dbReference type="SMART" id="SM00528">
    <property type="entry name" value="HNS"/>
    <property type="match status" value="1"/>
</dbReference>
<evidence type="ECO:0000313" key="7">
    <source>
        <dbReference type="EMBL" id="TCO72332.1"/>
    </source>
</evidence>
<dbReference type="GO" id="GO:0032993">
    <property type="term" value="C:protein-DNA complex"/>
    <property type="evidence" value="ECO:0007669"/>
    <property type="project" value="TreeGrafter"/>
</dbReference>
<dbReference type="SUPFAM" id="SSF81273">
    <property type="entry name" value="H-NS histone-like proteins"/>
    <property type="match status" value="1"/>
</dbReference>
<dbReference type="GO" id="GO:0003681">
    <property type="term" value="F:bent DNA binding"/>
    <property type="evidence" value="ECO:0007669"/>
    <property type="project" value="TreeGrafter"/>
</dbReference>
<dbReference type="RefSeq" id="WP_132542809.1">
    <property type="nucleotide sequence ID" value="NZ_SLWW01000004.1"/>
</dbReference>
<dbReference type="Proteomes" id="UP000295142">
    <property type="component" value="Unassembled WGS sequence"/>
</dbReference>
<keyword evidence="3" id="KW-0963">Cytoplasm</keyword>
<evidence type="ECO:0000256" key="5">
    <source>
        <dbReference type="SAM" id="MobiDB-lite"/>
    </source>
</evidence>
<dbReference type="GO" id="GO:0001217">
    <property type="term" value="F:DNA-binding transcription repressor activity"/>
    <property type="evidence" value="ECO:0007669"/>
    <property type="project" value="TreeGrafter"/>
</dbReference>
<evidence type="ECO:0000256" key="4">
    <source>
        <dbReference type="ARBA" id="ARBA00023125"/>
    </source>
</evidence>
<dbReference type="GO" id="GO:0009295">
    <property type="term" value="C:nucleoid"/>
    <property type="evidence" value="ECO:0007669"/>
    <property type="project" value="UniProtKB-SubCell"/>
</dbReference>
<name>A0A4R2KIL4_9RHOB</name>
<evidence type="ECO:0000256" key="3">
    <source>
        <dbReference type="ARBA" id="ARBA00022490"/>
    </source>
</evidence>
<evidence type="ECO:0000313" key="8">
    <source>
        <dbReference type="Proteomes" id="UP000295142"/>
    </source>
</evidence>
<organism evidence="7 8">
    <name type="scientific">Rhodovulum euryhalinum</name>
    <dbReference type="NCBI Taxonomy" id="35805"/>
    <lineage>
        <taxon>Bacteria</taxon>
        <taxon>Pseudomonadati</taxon>
        <taxon>Pseudomonadota</taxon>
        <taxon>Alphaproteobacteria</taxon>
        <taxon>Rhodobacterales</taxon>
        <taxon>Paracoccaceae</taxon>
        <taxon>Rhodovulum</taxon>
    </lineage>
</organism>
<accession>A0A4R2KIL4</accession>
<dbReference type="Gene3D" id="4.10.430.10">
    <property type="entry name" value="Histone-like protein H-NS, C-terminal domain"/>
    <property type="match status" value="1"/>
</dbReference>
<comment type="subcellular location">
    <subcellularLocation>
        <location evidence="1">Cytoplasm</location>
        <location evidence="1">Nucleoid</location>
    </subcellularLocation>
</comment>
<dbReference type="InterPro" id="IPR037150">
    <property type="entry name" value="H-NS_C_dom_sf"/>
</dbReference>
<dbReference type="GO" id="GO:0005829">
    <property type="term" value="C:cytosol"/>
    <property type="evidence" value="ECO:0007669"/>
    <property type="project" value="TreeGrafter"/>
</dbReference>
<dbReference type="OrthoDB" id="5297879at2"/>
<keyword evidence="8" id="KW-1185">Reference proteome</keyword>
<evidence type="ECO:0000259" key="6">
    <source>
        <dbReference type="SMART" id="SM00528"/>
    </source>
</evidence>
<feature type="domain" description="DNA-binding protein H-NS-like C-terminal" evidence="6">
    <location>
        <begin position="58"/>
        <end position="103"/>
    </location>
</feature>
<comment type="similarity">
    <text evidence="2">Belongs to the histone-like protein H-NS family.</text>
</comment>
<evidence type="ECO:0000256" key="2">
    <source>
        <dbReference type="ARBA" id="ARBA00010610"/>
    </source>
</evidence>
<protein>
    <submittedName>
        <fullName evidence="7">DNA-binding protein H-NS</fullName>
    </submittedName>
</protein>
<dbReference type="Pfam" id="PF00816">
    <property type="entry name" value="Histone_HNS"/>
    <property type="match status" value="1"/>
</dbReference>